<dbReference type="Proteomes" id="UP000015346">
    <property type="component" value="Unassembled WGS sequence"/>
</dbReference>
<dbReference type="PATRIC" id="fig|1123069.3.peg.2242"/>
<comment type="caution">
    <text evidence="9">The sequence shown here is derived from an EMBL/GenBank/DDBJ whole genome shotgun (WGS) entry which is preliminary data.</text>
</comment>
<evidence type="ECO:0000256" key="6">
    <source>
        <dbReference type="ARBA" id="ARBA00023211"/>
    </source>
</evidence>
<evidence type="ECO:0000259" key="8">
    <source>
        <dbReference type="PROSITE" id="PS51462"/>
    </source>
</evidence>
<evidence type="ECO:0000256" key="2">
    <source>
        <dbReference type="ARBA" id="ARBA00001946"/>
    </source>
</evidence>
<dbReference type="SUPFAM" id="SSF55811">
    <property type="entry name" value="Nudix"/>
    <property type="match status" value="1"/>
</dbReference>
<protein>
    <submittedName>
        <fullName evidence="9">ADP-ribose pyrophosphatase</fullName>
    </submittedName>
</protein>
<dbReference type="InterPro" id="IPR045121">
    <property type="entry name" value="CoAse"/>
</dbReference>
<name>S9QXT7_9RHOB</name>
<organism evidence="9 10">
    <name type="scientific">Rubellimicrobium thermophilum DSM 16684</name>
    <dbReference type="NCBI Taxonomy" id="1123069"/>
    <lineage>
        <taxon>Bacteria</taxon>
        <taxon>Pseudomonadati</taxon>
        <taxon>Pseudomonadota</taxon>
        <taxon>Alphaproteobacteria</taxon>
        <taxon>Rhodobacterales</taxon>
        <taxon>Roseobacteraceae</taxon>
        <taxon>Rubellimicrobium</taxon>
    </lineage>
</organism>
<dbReference type="NCBIfam" id="NF007980">
    <property type="entry name" value="PRK10707.1"/>
    <property type="match status" value="1"/>
</dbReference>
<dbReference type="Pfam" id="PF00293">
    <property type="entry name" value="NUDIX"/>
    <property type="match status" value="1"/>
</dbReference>
<accession>S9QXT7</accession>
<reference evidence="9 10" key="1">
    <citation type="journal article" date="2013" name="Stand. Genomic Sci.">
        <title>Genome sequence of the reddish-pigmented Rubellimicrobium thermophilum type strain (DSM 16684(T)), a member of the Roseobacter clade.</title>
        <authorList>
            <person name="Fiebig A."/>
            <person name="Riedel T."/>
            <person name="Gronow S."/>
            <person name="Petersen J."/>
            <person name="Klenk H.P."/>
            <person name="Goker M."/>
        </authorList>
    </citation>
    <scope>NUCLEOTIDE SEQUENCE [LARGE SCALE GENOMIC DNA]</scope>
    <source>
        <strain evidence="9 10">DSM 16684</strain>
    </source>
</reference>
<keyword evidence="6" id="KW-0464">Manganese</keyword>
<dbReference type="PANTHER" id="PTHR12992:SF11">
    <property type="entry name" value="MITOCHONDRIAL COENZYME A DIPHOSPHATASE NUDT8"/>
    <property type="match status" value="1"/>
</dbReference>
<feature type="domain" description="Nudix hydrolase" evidence="8">
    <location>
        <begin position="39"/>
        <end position="175"/>
    </location>
</feature>
<dbReference type="GO" id="GO:0046872">
    <property type="term" value="F:metal ion binding"/>
    <property type="evidence" value="ECO:0007669"/>
    <property type="project" value="UniProtKB-KW"/>
</dbReference>
<dbReference type="Gene3D" id="3.90.79.10">
    <property type="entry name" value="Nucleoside Triphosphate Pyrophosphohydrolase"/>
    <property type="match status" value="1"/>
</dbReference>
<proteinExistence type="predicted"/>
<dbReference type="PANTHER" id="PTHR12992">
    <property type="entry name" value="NUDIX HYDROLASE"/>
    <property type="match status" value="1"/>
</dbReference>
<evidence type="ECO:0000256" key="5">
    <source>
        <dbReference type="ARBA" id="ARBA00022842"/>
    </source>
</evidence>
<dbReference type="STRING" id="1123069.ruthe_02267"/>
<evidence type="ECO:0000256" key="7">
    <source>
        <dbReference type="SAM" id="MobiDB-lite"/>
    </source>
</evidence>
<dbReference type="PROSITE" id="PS51462">
    <property type="entry name" value="NUDIX"/>
    <property type="match status" value="1"/>
</dbReference>
<gene>
    <name evidence="9" type="ORF">ruthe_02267</name>
</gene>
<sequence>MRPAEAEARLARALARAGAGGEPSSDRELHEAPTPPVGPLRPAAVLLAVDLSNGPARLLLTRRAAHLRHHPGQIALPGGRTDPGEDAVTCALREASEEVGLPAGAAEVLGLLPAHETVTGFAVTPVLAVLRTGFVPRPQAGEVEEVFAIPLAHCADPGRYRLEGRIWQGRLRRYWVLPWGPHYVWGATARILRGLALGMQP</sequence>
<keyword evidence="3" id="KW-0479">Metal-binding</keyword>
<dbReference type="InterPro" id="IPR015797">
    <property type="entry name" value="NUDIX_hydrolase-like_dom_sf"/>
</dbReference>
<evidence type="ECO:0000313" key="10">
    <source>
        <dbReference type="Proteomes" id="UP000015346"/>
    </source>
</evidence>
<keyword evidence="4" id="KW-0378">Hydrolase</keyword>
<comment type="cofactor">
    <cofactor evidence="1">
        <name>Mn(2+)</name>
        <dbReference type="ChEBI" id="CHEBI:29035"/>
    </cofactor>
</comment>
<dbReference type="GO" id="GO:0010945">
    <property type="term" value="F:coenzyme A diphosphatase activity"/>
    <property type="evidence" value="ECO:0007669"/>
    <property type="project" value="InterPro"/>
</dbReference>
<dbReference type="CDD" id="cd03426">
    <property type="entry name" value="NUDIX_CoAse_Nudt7"/>
    <property type="match status" value="1"/>
</dbReference>
<keyword evidence="10" id="KW-1185">Reference proteome</keyword>
<keyword evidence="5" id="KW-0460">Magnesium</keyword>
<feature type="region of interest" description="Disordered" evidence="7">
    <location>
        <begin position="1"/>
        <end position="38"/>
    </location>
</feature>
<feature type="compositionally biased region" description="Basic and acidic residues" evidence="7">
    <location>
        <begin position="1"/>
        <end position="10"/>
    </location>
</feature>
<dbReference type="InterPro" id="IPR000086">
    <property type="entry name" value="NUDIX_hydrolase_dom"/>
</dbReference>
<dbReference type="EMBL" id="AOLV01000025">
    <property type="protein sequence ID" value="EPX84463.1"/>
    <property type="molecule type" value="Genomic_DNA"/>
</dbReference>
<evidence type="ECO:0000256" key="4">
    <source>
        <dbReference type="ARBA" id="ARBA00022801"/>
    </source>
</evidence>
<dbReference type="PROSITE" id="PS00893">
    <property type="entry name" value="NUDIX_BOX"/>
    <property type="match status" value="1"/>
</dbReference>
<evidence type="ECO:0000256" key="1">
    <source>
        <dbReference type="ARBA" id="ARBA00001936"/>
    </source>
</evidence>
<dbReference type="InterPro" id="IPR020084">
    <property type="entry name" value="NUDIX_hydrolase_CS"/>
</dbReference>
<dbReference type="HOGENOM" id="CLU_040940_5_1_5"/>
<evidence type="ECO:0000256" key="3">
    <source>
        <dbReference type="ARBA" id="ARBA00022723"/>
    </source>
</evidence>
<evidence type="ECO:0000313" key="9">
    <source>
        <dbReference type="EMBL" id="EPX84463.1"/>
    </source>
</evidence>
<comment type="cofactor">
    <cofactor evidence="2">
        <name>Mg(2+)</name>
        <dbReference type="ChEBI" id="CHEBI:18420"/>
    </cofactor>
</comment>
<dbReference type="AlphaFoldDB" id="S9QXT7"/>